<dbReference type="InterPro" id="IPR036388">
    <property type="entry name" value="WH-like_DNA-bd_sf"/>
</dbReference>
<evidence type="ECO:0000256" key="3">
    <source>
        <dbReference type="ARBA" id="ARBA00022490"/>
    </source>
</evidence>
<comment type="caution">
    <text evidence="8">The sequence shown here is derived from an EMBL/GenBank/DDBJ whole genome shotgun (WGS) entry which is preliminary data.</text>
</comment>
<evidence type="ECO:0000256" key="6">
    <source>
        <dbReference type="SAM" id="MobiDB-lite"/>
    </source>
</evidence>
<accession>W7TVD2</accession>
<dbReference type="OrthoDB" id="5211809at2759"/>
<feature type="compositionally biased region" description="Gly residues" evidence="6">
    <location>
        <begin position="239"/>
        <end position="256"/>
    </location>
</feature>
<dbReference type="GO" id="GO:0003723">
    <property type="term" value="F:RNA binding"/>
    <property type="evidence" value="ECO:0007669"/>
    <property type="project" value="TreeGrafter"/>
</dbReference>
<proteinExistence type="inferred from homology"/>
<dbReference type="InterPro" id="IPR005326">
    <property type="entry name" value="Plectin_eS10_N"/>
</dbReference>
<dbReference type="PANTHER" id="PTHR12146">
    <property type="entry name" value="40S RIBOSOMAL PROTEIN S10"/>
    <property type="match status" value="1"/>
</dbReference>
<feature type="region of interest" description="Disordered" evidence="6">
    <location>
        <begin position="193"/>
        <end position="256"/>
    </location>
</feature>
<dbReference type="PANTHER" id="PTHR12146:SF0">
    <property type="entry name" value="RIBOSOMAL PROTEIN S10"/>
    <property type="match status" value="1"/>
</dbReference>
<feature type="domain" description="Plectin/eS10 N-terminal" evidence="7">
    <location>
        <begin position="101"/>
        <end position="199"/>
    </location>
</feature>
<dbReference type="EMBL" id="AZIL01001183">
    <property type="protein sequence ID" value="EWM24561.1"/>
    <property type="molecule type" value="Genomic_DNA"/>
</dbReference>
<keyword evidence="5" id="KW-0687">Ribonucleoprotein</keyword>
<evidence type="ECO:0000256" key="1">
    <source>
        <dbReference type="ARBA" id="ARBA00004496"/>
    </source>
</evidence>
<evidence type="ECO:0000259" key="7">
    <source>
        <dbReference type="Pfam" id="PF03501"/>
    </source>
</evidence>
<dbReference type="AlphaFoldDB" id="W7TVD2"/>
<evidence type="ECO:0000256" key="2">
    <source>
        <dbReference type="ARBA" id="ARBA00007278"/>
    </source>
</evidence>
<dbReference type="GO" id="GO:0022627">
    <property type="term" value="C:cytosolic small ribosomal subunit"/>
    <property type="evidence" value="ECO:0007669"/>
    <property type="project" value="TreeGrafter"/>
</dbReference>
<feature type="compositionally biased region" description="Basic and acidic residues" evidence="6">
    <location>
        <begin position="211"/>
        <end position="230"/>
    </location>
</feature>
<comment type="similarity">
    <text evidence="2">Belongs to the eukaryotic ribosomal protein eS10 family.</text>
</comment>
<dbReference type="Gene3D" id="1.10.10.10">
    <property type="entry name" value="Winged helix-like DNA-binding domain superfamily/Winged helix DNA-binding domain"/>
    <property type="match status" value="1"/>
</dbReference>
<gene>
    <name evidence="8" type="ORF">Naga_100140g4</name>
</gene>
<keyword evidence="3" id="KW-0963">Cytoplasm</keyword>
<evidence type="ECO:0000256" key="5">
    <source>
        <dbReference type="ARBA" id="ARBA00023274"/>
    </source>
</evidence>
<evidence type="ECO:0000256" key="4">
    <source>
        <dbReference type="ARBA" id="ARBA00022980"/>
    </source>
</evidence>
<sequence>MAGSSSASPSHHCSPFVVLASLPSTPDVVIAPTTTVTRSLVVFLKEASRQGAVHSLILLCASALSMSHLLSRPTFPVPIATLVTRSCEGGTSWHFLIIMFITKKNRLAVYHNLFKEGVLVAKKDNYSVWSYKSPEGDKDLALPNLEVVNLMKSLKSSGYVKETFNWQFTYYYLTAEGIEYLRQYLNLPQDVVPQTHSKKEGRPARPAGFGERGDRPEGERRPFDKEKRLGPDGSFAPSFGGGGFGRGGGGNREYRG</sequence>
<comment type="subcellular location">
    <subcellularLocation>
        <location evidence="1">Cytoplasm</location>
    </subcellularLocation>
</comment>
<dbReference type="GO" id="GO:0003735">
    <property type="term" value="F:structural constituent of ribosome"/>
    <property type="evidence" value="ECO:0007669"/>
    <property type="project" value="TreeGrafter"/>
</dbReference>
<evidence type="ECO:0000313" key="8">
    <source>
        <dbReference type="EMBL" id="EWM24561.1"/>
    </source>
</evidence>
<keyword evidence="9" id="KW-1185">Reference proteome</keyword>
<evidence type="ECO:0000313" key="9">
    <source>
        <dbReference type="Proteomes" id="UP000019335"/>
    </source>
</evidence>
<dbReference type="InterPro" id="IPR037447">
    <property type="entry name" value="Ribosomal_eS10"/>
</dbReference>
<protein>
    <submittedName>
        <fullName evidence="8">40s ribosomal protein s10</fullName>
    </submittedName>
</protein>
<name>W7TVD2_9STRA</name>
<organism evidence="8 9">
    <name type="scientific">Nannochloropsis gaditana</name>
    <dbReference type="NCBI Taxonomy" id="72520"/>
    <lineage>
        <taxon>Eukaryota</taxon>
        <taxon>Sar</taxon>
        <taxon>Stramenopiles</taxon>
        <taxon>Ochrophyta</taxon>
        <taxon>Eustigmatophyceae</taxon>
        <taxon>Eustigmatales</taxon>
        <taxon>Monodopsidaceae</taxon>
        <taxon>Nannochloropsis</taxon>
    </lineage>
</organism>
<reference evidence="8 9" key="1">
    <citation type="journal article" date="2014" name="Mol. Plant">
        <title>Chromosome Scale Genome Assembly and Transcriptome Profiling of Nannochloropsis gaditana in Nitrogen Depletion.</title>
        <authorList>
            <person name="Corteggiani Carpinelli E."/>
            <person name="Telatin A."/>
            <person name="Vitulo N."/>
            <person name="Forcato C."/>
            <person name="D'Angelo M."/>
            <person name="Schiavon R."/>
            <person name="Vezzi A."/>
            <person name="Giacometti G.M."/>
            <person name="Morosinotto T."/>
            <person name="Valle G."/>
        </authorList>
    </citation>
    <scope>NUCLEOTIDE SEQUENCE [LARGE SCALE GENOMIC DNA]</scope>
    <source>
        <strain evidence="8 9">B-31</strain>
    </source>
</reference>
<dbReference type="Proteomes" id="UP000019335">
    <property type="component" value="Chromosome 13"/>
</dbReference>
<keyword evidence="4 8" id="KW-0689">Ribosomal protein</keyword>
<dbReference type="Pfam" id="PF03501">
    <property type="entry name" value="S10_plectin"/>
    <property type="match status" value="1"/>
</dbReference>